<dbReference type="EMBL" id="FYDG01000002">
    <property type="protein sequence ID" value="SNB64594.1"/>
    <property type="molecule type" value="Genomic_DNA"/>
</dbReference>
<dbReference type="RefSeq" id="WP_141098363.1">
    <property type="nucleotide sequence ID" value="NZ_FYDG01000002.1"/>
</dbReference>
<sequence length="194" mass="19968">MAAPRACFSLAATCALPFILAGCSGGLDPTATASVQSAPSNVIRPSGLSPRPATVAVTQMDAPEPLKSQFMALFNADVAQQDVALTNSAGARYLARGYISAYPVEDGARLTYVWDIYDGDAHRAQRLNDEIALKGVAADPWTLVDAAALSALAQRSAGELAAYLSNTPEALAAAQPTTPAATASVSALSYAPIR</sequence>
<name>A0A212QXY8_RHOAC</name>
<feature type="signal peptide" evidence="1">
    <location>
        <begin position="1"/>
        <end position="21"/>
    </location>
</feature>
<proteinExistence type="predicted"/>
<dbReference type="AlphaFoldDB" id="A0A212QXY8"/>
<dbReference type="OrthoDB" id="7374881at2"/>
<keyword evidence="3" id="KW-1185">Reference proteome</keyword>
<evidence type="ECO:0000256" key="1">
    <source>
        <dbReference type="SAM" id="SignalP"/>
    </source>
</evidence>
<keyword evidence="1" id="KW-0732">Signal</keyword>
<evidence type="ECO:0000313" key="3">
    <source>
        <dbReference type="Proteomes" id="UP000198418"/>
    </source>
</evidence>
<accession>A0A212QXY8</accession>
<gene>
    <name evidence="2" type="ORF">SAMN06265338_10262</name>
</gene>
<feature type="chain" id="PRO_5013347208" evidence="1">
    <location>
        <begin position="22"/>
        <end position="194"/>
    </location>
</feature>
<protein>
    <submittedName>
        <fullName evidence="2">Uncharacterized protein</fullName>
    </submittedName>
</protein>
<dbReference type="PROSITE" id="PS51257">
    <property type="entry name" value="PROKAR_LIPOPROTEIN"/>
    <property type="match status" value="1"/>
</dbReference>
<organism evidence="2 3">
    <name type="scientific">Rhodoblastus acidophilus</name>
    <name type="common">Rhodopseudomonas acidophila</name>
    <dbReference type="NCBI Taxonomy" id="1074"/>
    <lineage>
        <taxon>Bacteria</taxon>
        <taxon>Pseudomonadati</taxon>
        <taxon>Pseudomonadota</taxon>
        <taxon>Alphaproteobacteria</taxon>
        <taxon>Hyphomicrobiales</taxon>
        <taxon>Rhodoblastaceae</taxon>
        <taxon>Rhodoblastus</taxon>
    </lineage>
</organism>
<evidence type="ECO:0000313" key="2">
    <source>
        <dbReference type="EMBL" id="SNB64594.1"/>
    </source>
</evidence>
<dbReference type="Proteomes" id="UP000198418">
    <property type="component" value="Unassembled WGS sequence"/>
</dbReference>
<reference evidence="3" key="1">
    <citation type="submission" date="2017-06" db="EMBL/GenBank/DDBJ databases">
        <authorList>
            <person name="Varghese N."/>
            <person name="Submissions S."/>
        </authorList>
    </citation>
    <scope>NUCLEOTIDE SEQUENCE [LARGE SCALE GENOMIC DNA]</scope>
    <source>
        <strain evidence="3">DSM 137</strain>
    </source>
</reference>